<keyword evidence="8" id="KW-1185">Reference proteome</keyword>
<dbReference type="InterPro" id="IPR001347">
    <property type="entry name" value="SIS_dom"/>
</dbReference>
<evidence type="ECO:0000259" key="5">
    <source>
        <dbReference type="PROSITE" id="PS51071"/>
    </source>
</evidence>
<dbReference type="Gene3D" id="3.40.50.10490">
    <property type="entry name" value="Glucose-6-phosphate isomerase like protein, domain 1"/>
    <property type="match status" value="1"/>
</dbReference>
<dbReference type="InterPro" id="IPR036388">
    <property type="entry name" value="WH-like_DNA-bd_sf"/>
</dbReference>
<dbReference type="InterPro" id="IPR009057">
    <property type="entry name" value="Homeodomain-like_sf"/>
</dbReference>
<dbReference type="SUPFAM" id="SSF53697">
    <property type="entry name" value="SIS domain"/>
    <property type="match status" value="1"/>
</dbReference>
<dbReference type="Pfam" id="PF01380">
    <property type="entry name" value="SIS"/>
    <property type="match status" value="1"/>
</dbReference>
<evidence type="ECO:0000256" key="3">
    <source>
        <dbReference type="ARBA" id="ARBA00023163"/>
    </source>
</evidence>
<dbReference type="Proteomes" id="UP001315967">
    <property type="component" value="Chromosome"/>
</dbReference>
<gene>
    <name evidence="7" type="ORF">NRE15_07380</name>
</gene>
<dbReference type="SUPFAM" id="SSF46689">
    <property type="entry name" value="Homeodomain-like"/>
    <property type="match status" value="1"/>
</dbReference>
<dbReference type="PROSITE" id="PS51071">
    <property type="entry name" value="HTH_RPIR"/>
    <property type="match status" value="1"/>
</dbReference>
<dbReference type="Gene3D" id="1.10.10.10">
    <property type="entry name" value="Winged helix-like DNA-binding domain superfamily/Winged helix DNA-binding domain"/>
    <property type="match status" value="1"/>
</dbReference>
<protein>
    <submittedName>
        <fullName evidence="7">MurR/RpiR family transcriptional regulator</fullName>
    </submittedName>
</protein>
<name>A0ABY5P2F7_9LACT</name>
<keyword evidence="4" id="KW-0472">Membrane</keyword>
<keyword evidence="1" id="KW-0805">Transcription regulation</keyword>
<feature type="transmembrane region" description="Helical" evidence="4">
    <location>
        <begin position="133"/>
        <end position="151"/>
    </location>
</feature>
<feature type="domain" description="HTH rpiR-type" evidence="5">
    <location>
        <begin position="3"/>
        <end position="79"/>
    </location>
</feature>
<dbReference type="InterPro" id="IPR046348">
    <property type="entry name" value="SIS_dom_sf"/>
</dbReference>
<evidence type="ECO:0000256" key="1">
    <source>
        <dbReference type="ARBA" id="ARBA00023015"/>
    </source>
</evidence>
<evidence type="ECO:0000256" key="4">
    <source>
        <dbReference type="SAM" id="Phobius"/>
    </source>
</evidence>
<dbReference type="PANTHER" id="PTHR30514:SF1">
    <property type="entry name" value="HTH-TYPE TRANSCRIPTIONAL REGULATOR HEXR-RELATED"/>
    <property type="match status" value="1"/>
</dbReference>
<dbReference type="RefSeq" id="WP_313792243.1">
    <property type="nucleotide sequence ID" value="NZ_CP102453.1"/>
</dbReference>
<keyword evidence="3" id="KW-0804">Transcription</keyword>
<proteinExistence type="predicted"/>
<keyword evidence="4" id="KW-0812">Transmembrane</keyword>
<dbReference type="InterPro" id="IPR000281">
    <property type="entry name" value="HTH_RpiR"/>
</dbReference>
<sequence length="285" mass="32271">MNSSPLNLIMSYLPYLKKTEKKIANYIIQNYEAIIDMKITELSEKIEVSQSSITRFTQKLGYDGYKNFIIACAAAPRNKNTTTFDEMVTDDLSLSNILKSYEINVLKSLESNITELNYDEIDKVAKVLLEADYVVIVGAVFSGSLGYNFYLKMRTITRNVYYVDDTFETHLTGKTLTKGAVVLAISQTGTSEPCLEMINYAKSAGATVVSLTASYNNPVYNQSDYAIVPISTLQHFGAKYVSTEVMFKIILDSMYIYIDTYYEKHSLSHHPLFKATNFESEDREK</sequence>
<evidence type="ECO:0000256" key="2">
    <source>
        <dbReference type="ARBA" id="ARBA00023125"/>
    </source>
</evidence>
<feature type="domain" description="SIS" evidence="6">
    <location>
        <begin position="124"/>
        <end position="261"/>
    </location>
</feature>
<dbReference type="PROSITE" id="PS51464">
    <property type="entry name" value="SIS"/>
    <property type="match status" value="1"/>
</dbReference>
<evidence type="ECO:0000313" key="8">
    <source>
        <dbReference type="Proteomes" id="UP001315967"/>
    </source>
</evidence>
<dbReference type="CDD" id="cd05013">
    <property type="entry name" value="SIS_RpiR"/>
    <property type="match status" value="1"/>
</dbReference>
<dbReference type="Pfam" id="PF01418">
    <property type="entry name" value="HTH_6"/>
    <property type="match status" value="1"/>
</dbReference>
<dbReference type="InterPro" id="IPR035472">
    <property type="entry name" value="RpiR-like_SIS"/>
</dbReference>
<accession>A0ABY5P2F7</accession>
<dbReference type="PANTHER" id="PTHR30514">
    <property type="entry name" value="GLUCOKINASE"/>
    <property type="match status" value="1"/>
</dbReference>
<keyword evidence="4" id="KW-1133">Transmembrane helix</keyword>
<dbReference type="EMBL" id="CP102453">
    <property type="protein sequence ID" value="UUX32744.1"/>
    <property type="molecule type" value="Genomic_DNA"/>
</dbReference>
<evidence type="ECO:0000259" key="6">
    <source>
        <dbReference type="PROSITE" id="PS51464"/>
    </source>
</evidence>
<organism evidence="7 8">
    <name type="scientific">Fundicoccus culcitae</name>
    <dbReference type="NCBI Taxonomy" id="2969821"/>
    <lineage>
        <taxon>Bacteria</taxon>
        <taxon>Bacillati</taxon>
        <taxon>Bacillota</taxon>
        <taxon>Bacilli</taxon>
        <taxon>Lactobacillales</taxon>
        <taxon>Aerococcaceae</taxon>
        <taxon>Fundicoccus</taxon>
    </lineage>
</organism>
<evidence type="ECO:0000313" key="7">
    <source>
        <dbReference type="EMBL" id="UUX32744.1"/>
    </source>
</evidence>
<reference evidence="7 8" key="1">
    <citation type="submission" date="2022-08" db="EMBL/GenBank/DDBJ databases">
        <title>Aerococcaceae sp. nov isolated from spoiled eye mask.</title>
        <authorList>
            <person name="Zhou G."/>
            <person name="Xie X.-B."/>
            <person name="Shi Q.-S."/>
            <person name="Wang Y.-S."/>
            <person name="Wen X."/>
            <person name="Peng H."/>
            <person name="Yang X.-J."/>
            <person name="Tao H.-B."/>
            <person name="Huang X.-M."/>
        </authorList>
    </citation>
    <scope>NUCLEOTIDE SEQUENCE [LARGE SCALE GENOMIC DNA]</scope>
    <source>
        <strain evidence="8">DM20194951</strain>
    </source>
</reference>
<keyword evidence="2" id="KW-0238">DNA-binding</keyword>
<dbReference type="InterPro" id="IPR047640">
    <property type="entry name" value="RpiR-like"/>
</dbReference>